<accession>A0A0A9Z1S3</accession>
<name>A0A0A9Z1S3_LYGHE</name>
<evidence type="ECO:0000256" key="2">
    <source>
        <dbReference type="SAM" id="MobiDB-lite"/>
    </source>
</evidence>
<protein>
    <submittedName>
        <fullName evidence="3">Uncharacterized protein</fullName>
    </submittedName>
</protein>
<proteinExistence type="predicted"/>
<feature type="coiled-coil region" evidence="1">
    <location>
        <begin position="389"/>
        <end position="416"/>
    </location>
</feature>
<evidence type="ECO:0000313" key="4">
    <source>
        <dbReference type="EMBL" id="JAP98174.1"/>
    </source>
</evidence>
<keyword evidence="1" id="KW-0175">Coiled coil</keyword>
<feature type="compositionally biased region" description="Low complexity" evidence="2">
    <location>
        <begin position="1"/>
        <end position="13"/>
    </location>
</feature>
<evidence type="ECO:0000256" key="1">
    <source>
        <dbReference type="SAM" id="Coils"/>
    </source>
</evidence>
<dbReference type="AlphaFoldDB" id="A0A0A9Z1S3"/>
<feature type="region of interest" description="Disordered" evidence="2">
    <location>
        <begin position="447"/>
        <end position="466"/>
    </location>
</feature>
<feature type="region of interest" description="Disordered" evidence="2">
    <location>
        <begin position="341"/>
        <end position="364"/>
    </location>
</feature>
<gene>
    <name evidence="3" type="ORF">CM83_38942</name>
    <name evidence="4" type="ORF">g.44832</name>
</gene>
<evidence type="ECO:0000313" key="3">
    <source>
        <dbReference type="EMBL" id="JAG37293.1"/>
    </source>
</evidence>
<reference evidence="3" key="1">
    <citation type="journal article" date="2014" name="PLoS ONE">
        <title>Transcriptome-Based Identification of ABC Transporters in the Western Tarnished Plant Bug Lygus hesperus.</title>
        <authorList>
            <person name="Hull J.J."/>
            <person name="Chaney K."/>
            <person name="Geib S.M."/>
            <person name="Fabrick J.A."/>
            <person name="Brent C.S."/>
            <person name="Walsh D."/>
            <person name="Lavine L.C."/>
        </authorList>
    </citation>
    <scope>NUCLEOTIDE SEQUENCE</scope>
</reference>
<reference evidence="4" key="3">
    <citation type="journal article" date="2016" name="Gigascience">
        <title>De novo construction of an expanded transcriptome assembly for the western tarnished plant bug, Lygus hesperus.</title>
        <authorList>
            <person name="Tassone E.E."/>
            <person name="Geib S.M."/>
            <person name="Hall B."/>
            <person name="Fabrick J.A."/>
            <person name="Brent C.S."/>
            <person name="Hull J.J."/>
        </authorList>
    </citation>
    <scope>NUCLEOTIDE SEQUENCE</scope>
</reference>
<reference evidence="3" key="2">
    <citation type="submission" date="2014-07" db="EMBL/GenBank/DDBJ databases">
        <authorList>
            <person name="Hull J."/>
        </authorList>
    </citation>
    <scope>NUCLEOTIDE SEQUENCE</scope>
</reference>
<feature type="compositionally biased region" description="Low complexity" evidence="2">
    <location>
        <begin position="447"/>
        <end position="458"/>
    </location>
</feature>
<dbReference type="EMBL" id="GDHC01020454">
    <property type="protein sequence ID" value="JAP98174.1"/>
    <property type="molecule type" value="Transcribed_RNA"/>
</dbReference>
<feature type="region of interest" description="Disordered" evidence="2">
    <location>
        <begin position="1"/>
        <end position="20"/>
    </location>
</feature>
<organism evidence="3">
    <name type="scientific">Lygus hesperus</name>
    <name type="common">Western plant bug</name>
    <dbReference type="NCBI Taxonomy" id="30085"/>
    <lineage>
        <taxon>Eukaryota</taxon>
        <taxon>Metazoa</taxon>
        <taxon>Ecdysozoa</taxon>
        <taxon>Arthropoda</taxon>
        <taxon>Hexapoda</taxon>
        <taxon>Insecta</taxon>
        <taxon>Pterygota</taxon>
        <taxon>Neoptera</taxon>
        <taxon>Paraneoptera</taxon>
        <taxon>Hemiptera</taxon>
        <taxon>Heteroptera</taxon>
        <taxon>Panheteroptera</taxon>
        <taxon>Cimicomorpha</taxon>
        <taxon>Miridae</taxon>
        <taxon>Mirini</taxon>
        <taxon>Lygus</taxon>
    </lineage>
</organism>
<dbReference type="EMBL" id="GBHO01006311">
    <property type="protein sequence ID" value="JAG37293.1"/>
    <property type="molecule type" value="Transcribed_RNA"/>
</dbReference>
<sequence>MALPAVAAVPTTASGKITAPLPVPGDVRVKEERPDDAEINAIAAKMLEQNKAKMAQAAAAAAAAPSGQQARVPGQQSMLGYLNKAGQGRGVTATSNGDDEKPPLDITSQKGKFGWVTLGGEHIPYIVRAGEKFCSVRMVEQKLLSKYLSYLSSDIFSCTCIRSYYITECEAKLFTDINMKHCEGMFGKEPFTDKDLVVLLGDANEFYQFLDLCYNKLLHPQSEVNHARCGFVRINKDSVVPYTVKDNCRYVPLFYFEGETDTLKKQSAHLGPWDLAYLKFCCKVQGIRSELFANDSCQVISLAEIRGFFPAGTVFDEYWPPKVVDNQLLVAKNSVRHNQTSWIKAPPTPTPTGVSRTPGLPDSAASPMAPAANALNNWMNRYPHTANAMANNNTRLAQQQANAARIQQQVQQMQQQHQNSVSTPQPHVVRPFNRNNIYYPTLNSGAHQNLQPQHNQPHGRANPTATSRYYSTSTEVIDLSSPPHSPQQQRTMMINGGQQPMANPAARSSQHVQHSNKNEVVTWKNLIQIMETPARDTSNFPFKMQKALVSNKMVPCINAKPYLYSELLMTVNDLMDEFFPTVSMHKCKEVLQNVLQVNLYAGNLQQKTVLRDQGKCKSLNEILPLIQLKDVLQYMPQLKYVMLRSSGNDDHQQSQKRQRLS</sequence>